<feature type="transmembrane region" description="Helical" evidence="14">
    <location>
        <begin position="312"/>
        <end position="340"/>
    </location>
</feature>
<feature type="transmembrane region" description="Helical" evidence="14">
    <location>
        <begin position="375"/>
        <end position="396"/>
    </location>
</feature>
<evidence type="ECO:0000256" key="10">
    <source>
        <dbReference type="ARBA" id="ARBA00023136"/>
    </source>
</evidence>
<evidence type="ECO:0000256" key="3">
    <source>
        <dbReference type="ARBA" id="ARBA00022448"/>
    </source>
</evidence>
<dbReference type="GO" id="GO:0005298">
    <property type="term" value="F:proline:sodium symporter activity"/>
    <property type="evidence" value="ECO:0007669"/>
    <property type="project" value="TreeGrafter"/>
</dbReference>
<keyword evidence="9" id="KW-0406">Ion transport</keyword>
<protein>
    <submittedName>
        <fullName evidence="15">SSS family solute:Na+ symporter</fullName>
    </submittedName>
</protein>
<keyword evidence="6" id="KW-0769">Symport</keyword>
<dbReference type="InterPro" id="IPR050277">
    <property type="entry name" value="Sodium:Solute_Symporter"/>
</dbReference>
<dbReference type="GO" id="GO:0015193">
    <property type="term" value="F:L-proline transmembrane transporter activity"/>
    <property type="evidence" value="ECO:0007669"/>
    <property type="project" value="TreeGrafter"/>
</dbReference>
<dbReference type="Pfam" id="PF00474">
    <property type="entry name" value="SSF"/>
    <property type="match status" value="1"/>
</dbReference>
<accession>S2KSJ8</accession>
<dbReference type="Gene3D" id="1.20.1730.10">
    <property type="entry name" value="Sodium/glucose cotransporter"/>
    <property type="match status" value="1"/>
</dbReference>
<feature type="transmembrane region" description="Helical" evidence="14">
    <location>
        <begin position="352"/>
        <end position="369"/>
    </location>
</feature>
<evidence type="ECO:0000313" key="16">
    <source>
        <dbReference type="Proteomes" id="UP000006034"/>
    </source>
</evidence>
<keyword evidence="8" id="KW-0915">Sodium</keyword>
<feature type="transmembrane region" description="Helical" evidence="14">
    <location>
        <begin position="6"/>
        <end position="22"/>
    </location>
</feature>
<dbReference type="RefSeq" id="WP_016361063.1">
    <property type="nucleotide sequence ID" value="NZ_KE150240.1"/>
</dbReference>
<proteinExistence type="inferred from homology"/>
<keyword evidence="11" id="KW-0739">Sodium transport</keyword>
<keyword evidence="5 14" id="KW-0812">Transmembrane</keyword>
<dbReference type="STRING" id="563192.HMPREF0179_05319"/>
<evidence type="ECO:0000256" key="12">
    <source>
        <dbReference type="ARBA" id="ARBA00033708"/>
    </source>
</evidence>
<dbReference type="Proteomes" id="UP000006034">
    <property type="component" value="Unassembled WGS sequence"/>
</dbReference>
<dbReference type="AlphaFoldDB" id="S2KSJ8"/>
<keyword evidence="4" id="KW-1003">Cell membrane</keyword>
<reference evidence="15 16" key="1">
    <citation type="submission" date="2010-10" db="EMBL/GenBank/DDBJ databases">
        <authorList>
            <consortium name="The Broad Institute Genome Sequencing Platform"/>
            <person name="Ward D."/>
            <person name="Earl A."/>
            <person name="Feldgarden M."/>
            <person name="Young S.K."/>
            <person name="Gargeya S."/>
            <person name="Zeng Q."/>
            <person name="Alvarado L."/>
            <person name="Berlin A."/>
            <person name="Bochicchio J."/>
            <person name="Chapman S.B."/>
            <person name="Chen Z."/>
            <person name="Freedman E."/>
            <person name="Gellesch M."/>
            <person name="Goldberg J."/>
            <person name="Griggs A."/>
            <person name="Gujja S."/>
            <person name="Heilman E."/>
            <person name="Heiman D."/>
            <person name="Howarth C."/>
            <person name="Mehta T."/>
            <person name="Neiman D."/>
            <person name="Pearson M."/>
            <person name="Roberts A."/>
            <person name="Saif S."/>
            <person name="Shea T."/>
            <person name="Shenoy N."/>
            <person name="Sisk P."/>
            <person name="Stolte C."/>
            <person name="Sykes S."/>
            <person name="White J."/>
            <person name="Yandava C."/>
            <person name="Allen-Vercoe E."/>
            <person name="Sibley C."/>
            <person name="Ambrose C.E."/>
            <person name="Strauss J."/>
            <person name="Daigneault M."/>
            <person name="Haas B."/>
            <person name="Nusbaum C."/>
            <person name="Birren B."/>
        </authorList>
    </citation>
    <scope>NUCLEOTIDE SEQUENCE [LARGE SCALE GENOMIC DNA]</scope>
    <source>
        <strain evidence="15 16">3_1_6</strain>
    </source>
</reference>
<evidence type="ECO:0000256" key="1">
    <source>
        <dbReference type="ARBA" id="ARBA00004651"/>
    </source>
</evidence>
<name>S2KSJ8_BILW3</name>
<dbReference type="GeneID" id="78087514"/>
<dbReference type="PANTHER" id="PTHR48086">
    <property type="entry name" value="SODIUM/PROLINE SYMPORTER-RELATED"/>
    <property type="match status" value="1"/>
</dbReference>
<comment type="catalytic activity">
    <reaction evidence="12">
        <text>L-proline(in) + Na(+)(in) = L-proline(out) + Na(+)(out)</text>
        <dbReference type="Rhea" id="RHEA:28967"/>
        <dbReference type="ChEBI" id="CHEBI:29101"/>
        <dbReference type="ChEBI" id="CHEBI:60039"/>
    </reaction>
</comment>
<keyword evidence="7 14" id="KW-1133">Transmembrane helix</keyword>
<evidence type="ECO:0000256" key="9">
    <source>
        <dbReference type="ARBA" id="ARBA00023065"/>
    </source>
</evidence>
<evidence type="ECO:0000313" key="15">
    <source>
        <dbReference type="EMBL" id="EPC05720.1"/>
    </source>
</evidence>
<keyword evidence="16" id="KW-1185">Reference proteome</keyword>
<feature type="transmembrane region" description="Helical" evidence="14">
    <location>
        <begin position="268"/>
        <end position="292"/>
    </location>
</feature>
<evidence type="ECO:0000256" key="2">
    <source>
        <dbReference type="ARBA" id="ARBA00006434"/>
    </source>
</evidence>
<dbReference type="HOGENOM" id="CLU_018808_15_2_7"/>
<evidence type="ECO:0000256" key="8">
    <source>
        <dbReference type="ARBA" id="ARBA00023053"/>
    </source>
</evidence>
<dbReference type="OrthoDB" id="9789704at2"/>
<evidence type="ECO:0000256" key="6">
    <source>
        <dbReference type="ARBA" id="ARBA00022847"/>
    </source>
</evidence>
<feature type="transmembrane region" description="Helical" evidence="14">
    <location>
        <begin position="408"/>
        <end position="426"/>
    </location>
</feature>
<reference evidence="15 16" key="2">
    <citation type="submission" date="2013-04" db="EMBL/GenBank/DDBJ databases">
        <title>The Genome Sequence of Bilophila wadsworthia 3_1_6.</title>
        <authorList>
            <consortium name="The Broad Institute Genomics Platform"/>
            <person name="Earl A."/>
            <person name="Ward D."/>
            <person name="Feldgarden M."/>
            <person name="Gevers D."/>
            <person name="Sibley C."/>
            <person name="Strauss J."/>
            <person name="Allen-Vercoe E."/>
            <person name="Walker B."/>
            <person name="Young S."/>
            <person name="Zeng Q."/>
            <person name="Gargeya S."/>
            <person name="Fitzgerald M."/>
            <person name="Haas B."/>
            <person name="Abouelleil A."/>
            <person name="Allen A.W."/>
            <person name="Alvarado L."/>
            <person name="Arachchi H.M."/>
            <person name="Berlin A.M."/>
            <person name="Chapman S.B."/>
            <person name="Gainer-Dewar J."/>
            <person name="Goldberg J."/>
            <person name="Griggs A."/>
            <person name="Gujja S."/>
            <person name="Hansen M."/>
            <person name="Howarth C."/>
            <person name="Imamovic A."/>
            <person name="Ireland A."/>
            <person name="Larimer J."/>
            <person name="McCowan C."/>
            <person name="Murphy C."/>
            <person name="Pearson M."/>
            <person name="Poon T.W."/>
            <person name="Priest M."/>
            <person name="Roberts A."/>
            <person name="Saif S."/>
            <person name="Shea T."/>
            <person name="Sisk P."/>
            <person name="Sykes S."/>
            <person name="Wortman J."/>
            <person name="Nusbaum C."/>
            <person name="Birren B."/>
        </authorList>
    </citation>
    <scope>NUCLEOTIDE SEQUENCE [LARGE SCALE GENOMIC DNA]</scope>
    <source>
        <strain evidence="15 16">3_1_6</strain>
    </source>
</reference>
<comment type="caution">
    <text evidence="15">The sequence shown here is derived from an EMBL/GenBank/DDBJ whole genome shotgun (WGS) entry which is preliminary data.</text>
</comment>
<organism evidence="15 16">
    <name type="scientific">Bilophila wadsworthia (strain 3_1_6)</name>
    <dbReference type="NCBI Taxonomy" id="563192"/>
    <lineage>
        <taxon>Bacteria</taxon>
        <taxon>Pseudomonadati</taxon>
        <taxon>Thermodesulfobacteriota</taxon>
        <taxon>Desulfovibrionia</taxon>
        <taxon>Desulfovibrionales</taxon>
        <taxon>Desulfovibrionaceae</taxon>
        <taxon>Bilophila</taxon>
    </lineage>
</organism>
<keyword evidence="10 14" id="KW-0472">Membrane</keyword>
<evidence type="ECO:0000256" key="5">
    <source>
        <dbReference type="ARBA" id="ARBA00022692"/>
    </source>
</evidence>
<dbReference type="PANTHER" id="PTHR48086:SF3">
    <property type="entry name" value="SODIUM_PROLINE SYMPORTER"/>
    <property type="match status" value="1"/>
</dbReference>
<feature type="transmembrane region" description="Helical" evidence="14">
    <location>
        <begin position="63"/>
        <end position="84"/>
    </location>
</feature>
<feature type="transmembrane region" description="Helical" evidence="14">
    <location>
        <begin position="229"/>
        <end position="247"/>
    </location>
</feature>
<dbReference type="eggNOG" id="COG4145">
    <property type="taxonomic scope" value="Bacteria"/>
</dbReference>
<evidence type="ECO:0000256" key="13">
    <source>
        <dbReference type="RuleBase" id="RU362091"/>
    </source>
</evidence>
<dbReference type="InterPro" id="IPR038377">
    <property type="entry name" value="Na/Glc_symporter_sf"/>
</dbReference>
<feature type="transmembrane region" description="Helical" evidence="14">
    <location>
        <begin position="180"/>
        <end position="197"/>
    </location>
</feature>
<feature type="transmembrane region" description="Helical" evidence="14">
    <location>
        <begin position="146"/>
        <end position="168"/>
    </location>
</feature>
<dbReference type="EMBL" id="ADCP02000003">
    <property type="protein sequence ID" value="EPC05720.1"/>
    <property type="molecule type" value="Genomic_DNA"/>
</dbReference>
<dbReference type="PROSITE" id="PS50283">
    <property type="entry name" value="NA_SOLUT_SYMP_3"/>
    <property type="match status" value="1"/>
</dbReference>
<comment type="similarity">
    <text evidence="2 13">Belongs to the sodium:solute symporter (SSF) (TC 2.A.21) family.</text>
</comment>
<keyword evidence="3" id="KW-0813">Transport</keyword>
<gene>
    <name evidence="15" type="ORF">HMPREF0179_05319</name>
</gene>
<feature type="transmembrane region" description="Helical" evidence="14">
    <location>
        <begin position="34"/>
        <end position="57"/>
    </location>
</feature>
<evidence type="ECO:0000256" key="14">
    <source>
        <dbReference type="SAM" id="Phobius"/>
    </source>
</evidence>
<feature type="transmembrane region" description="Helical" evidence="14">
    <location>
        <begin position="438"/>
        <end position="462"/>
    </location>
</feature>
<comment type="subcellular location">
    <subcellularLocation>
        <location evidence="1">Cell membrane</location>
        <topology evidence="1">Multi-pass membrane protein</topology>
    </subcellularLocation>
</comment>
<dbReference type="GO" id="GO:0005886">
    <property type="term" value="C:plasma membrane"/>
    <property type="evidence" value="ECO:0007669"/>
    <property type="project" value="UniProtKB-SubCell"/>
</dbReference>
<sequence>MTEILLWAGYFAVFAFLVHKGRSKDAVLSGSVGFGVQAFAYVATYISAVALVGFGGLAHAYGLQMLLVAAGNVWFGTWAVYRFLAWPTRKWQERLGARTPAQLLGLGHGSPSLTRAMAFVFALFLGVYGSAVIKGAALLLAEILPVPVWALIWLVAIIVGLTVFIGGLRGVLYTEAMQGVVMLVGMLMLVGAIFSKVGGPWEGMQALAALPPSDLANNGFVSLSGGERGLFILSLVVVTSIAVWAQPQMMQRHFAIADPRQLKKTTPLAMFILTVLVGGAYFAAALSRLILPEVASPDQVMPKLVQMLLPEFALHIFVLAIVSASLSTATGIYHIAVSALSEDLRGRPSNRLSWFTGIAICVLVSGGCAQIKGQLVALLCTTSWSIVGAMALVPYVALVRFGRRNAGAAWASAACGFFSCLAWYLIAYGPTSIWGPQLGSVAAGIPPFFIGFLFSWIGWIAVSALSESPALEQEA</sequence>
<evidence type="ECO:0000256" key="4">
    <source>
        <dbReference type="ARBA" id="ARBA00022475"/>
    </source>
</evidence>
<evidence type="ECO:0000256" key="11">
    <source>
        <dbReference type="ARBA" id="ARBA00023201"/>
    </source>
</evidence>
<dbReference type="InterPro" id="IPR001734">
    <property type="entry name" value="Na/solute_symporter"/>
</dbReference>
<evidence type="ECO:0000256" key="7">
    <source>
        <dbReference type="ARBA" id="ARBA00022989"/>
    </source>
</evidence>
<dbReference type="GO" id="GO:0015824">
    <property type="term" value="P:proline transport"/>
    <property type="evidence" value="ECO:0007669"/>
    <property type="project" value="TreeGrafter"/>
</dbReference>
<feature type="transmembrane region" description="Helical" evidence="14">
    <location>
        <begin position="116"/>
        <end position="140"/>
    </location>
</feature>